<name>A0A0K2U2U9_LEPSM</name>
<reference evidence="1" key="1">
    <citation type="submission" date="2014-05" db="EMBL/GenBank/DDBJ databases">
        <authorList>
            <person name="Chronopoulou M."/>
        </authorList>
    </citation>
    <scope>NUCLEOTIDE SEQUENCE</scope>
    <source>
        <tissue evidence="1">Whole organism</tissue>
    </source>
</reference>
<dbReference type="AlphaFoldDB" id="A0A0K2U2U9"/>
<organism evidence="1">
    <name type="scientific">Lepeophtheirus salmonis</name>
    <name type="common">Salmon louse</name>
    <name type="synonym">Caligus salmonis</name>
    <dbReference type="NCBI Taxonomy" id="72036"/>
    <lineage>
        <taxon>Eukaryota</taxon>
        <taxon>Metazoa</taxon>
        <taxon>Ecdysozoa</taxon>
        <taxon>Arthropoda</taxon>
        <taxon>Crustacea</taxon>
        <taxon>Multicrustacea</taxon>
        <taxon>Hexanauplia</taxon>
        <taxon>Copepoda</taxon>
        <taxon>Siphonostomatoida</taxon>
        <taxon>Caligidae</taxon>
        <taxon>Lepeophtheirus</taxon>
    </lineage>
</organism>
<evidence type="ECO:0000313" key="1">
    <source>
        <dbReference type="EMBL" id="CDW32365.1"/>
    </source>
</evidence>
<accession>A0A0K2U2U9</accession>
<protein>
    <submittedName>
        <fullName evidence="1">Uncharacterized protein</fullName>
    </submittedName>
</protein>
<proteinExistence type="predicted"/>
<sequence length="100" mass="11930">MVIVYRELNKMPKITSPSVWIYENEGPGIWKILVEINVPLVPYLEFHATHHPHIKNMDIYLKNQVNNEYIKSDFNTDLTKMFIACIYPYPLLIIYVQKNY</sequence>
<dbReference type="EMBL" id="HACA01015004">
    <property type="protein sequence ID" value="CDW32365.1"/>
    <property type="molecule type" value="Transcribed_RNA"/>
</dbReference>